<accession>A0AAD7AJG7</accession>
<name>A0AAD7AJG7_9AGAR</name>
<proteinExistence type="predicted"/>
<organism evidence="1 2">
    <name type="scientific">Mycena albidolilacea</name>
    <dbReference type="NCBI Taxonomy" id="1033008"/>
    <lineage>
        <taxon>Eukaryota</taxon>
        <taxon>Fungi</taxon>
        <taxon>Dikarya</taxon>
        <taxon>Basidiomycota</taxon>
        <taxon>Agaricomycotina</taxon>
        <taxon>Agaricomycetes</taxon>
        <taxon>Agaricomycetidae</taxon>
        <taxon>Agaricales</taxon>
        <taxon>Marasmiineae</taxon>
        <taxon>Mycenaceae</taxon>
        <taxon>Mycena</taxon>
    </lineage>
</organism>
<dbReference type="EMBL" id="JARIHO010000005">
    <property type="protein sequence ID" value="KAJ7360836.1"/>
    <property type="molecule type" value="Genomic_DNA"/>
</dbReference>
<gene>
    <name evidence="1" type="ORF">DFH08DRAFT_842356</name>
</gene>
<dbReference type="Proteomes" id="UP001218218">
    <property type="component" value="Unassembled WGS sequence"/>
</dbReference>
<protein>
    <submittedName>
        <fullName evidence="1">Uncharacterized protein</fullName>
    </submittedName>
</protein>
<dbReference type="AlphaFoldDB" id="A0AAD7AJG7"/>
<comment type="caution">
    <text evidence="1">The sequence shown here is derived from an EMBL/GenBank/DDBJ whole genome shotgun (WGS) entry which is preliminary data.</text>
</comment>
<keyword evidence="2" id="KW-1185">Reference proteome</keyword>
<evidence type="ECO:0000313" key="2">
    <source>
        <dbReference type="Proteomes" id="UP001218218"/>
    </source>
</evidence>
<evidence type="ECO:0000313" key="1">
    <source>
        <dbReference type="EMBL" id="KAJ7360836.1"/>
    </source>
</evidence>
<reference evidence="1" key="1">
    <citation type="submission" date="2023-03" db="EMBL/GenBank/DDBJ databases">
        <title>Massive genome expansion in bonnet fungi (Mycena s.s.) driven by repeated elements and novel gene families across ecological guilds.</title>
        <authorList>
            <consortium name="Lawrence Berkeley National Laboratory"/>
            <person name="Harder C.B."/>
            <person name="Miyauchi S."/>
            <person name="Viragh M."/>
            <person name="Kuo A."/>
            <person name="Thoen E."/>
            <person name="Andreopoulos B."/>
            <person name="Lu D."/>
            <person name="Skrede I."/>
            <person name="Drula E."/>
            <person name="Henrissat B."/>
            <person name="Morin E."/>
            <person name="Kohler A."/>
            <person name="Barry K."/>
            <person name="LaButti K."/>
            <person name="Morin E."/>
            <person name="Salamov A."/>
            <person name="Lipzen A."/>
            <person name="Mereny Z."/>
            <person name="Hegedus B."/>
            <person name="Baldrian P."/>
            <person name="Stursova M."/>
            <person name="Weitz H."/>
            <person name="Taylor A."/>
            <person name="Grigoriev I.V."/>
            <person name="Nagy L.G."/>
            <person name="Martin F."/>
            <person name="Kauserud H."/>
        </authorList>
    </citation>
    <scope>NUCLEOTIDE SEQUENCE</scope>
    <source>
        <strain evidence="1">CBHHK002</strain>
    </source>
</reference>
<sequence>MPFVLPPIGIYLIAAFASMHSFGIANASCRLEVSSRWLMISLKRQFVAVYSYNVFAGVLPPNNWYSNLPQFHPGFRSTSNNFCATTLSST</sequence>